<dbReference type="Proteomes" id="UP000662701">
    <property type="component" value="Unassembled WGS sequence"/>
</dbReference>
<dbReference type="InterPro" id="IPR006860">
    <property type="entry name" value="FecR"/>
</dbReference>
<dbReference type="PIRSF" id="PIRSF018266">
    <property type="entry name" value="FecR"/>
    <property type="match status" value="1"/>
</dbReference>
<feature type="domain" description="FecR N-terminal" evidence="2">
    <location>
        <begin position="16"/>
        <end position="54"/>
    </location>
</feature>
<keyword evidence="4" id="KW-1185">Reference proteome</keyword>
<comment type="caution">
    <text evidence="3">The sequence shown here is derived from an EMBL/GenBank/DDBJ whole genome shotgun (WGS) entry which is preliminary data.</text>
</comment>
<reference evidence="3" key="2">
    <citation type="submission" date="2020-11" db="EMBL/GenBank/DDBJ databases">
        <title>Description of novel Gluconobacter species.</title>
        <authorList>
            <person name="Cleenwerck I."/>
            <person name="Cnockaert M."/>
            <person name="Borremans W."/>
            <person name="Wieme A.D."/>
            <person name="De Vuyst L."/>
            <person name="Vandamme P."/>
        </authorList>
    </citation>
    <scope>NUCLEOTIDE SEQUENCE</scope>
    <source>
        <strain evidence="3">LMG 1745</strain>
    </source>
</reference>
<reference evidence="3" key="1">
    <citation type="submission" date="2020-04" db="EMBL/GenBank/DDBJ databases">
        <authorList>
            <person name="Sombolestani A."/>
        </authorList>
    </citation>
    <scope>NUCLEOTIDE SEQUENCE</scope>
    <source>
        <strain evidence="3">LMG 1745</strain>
    </source>
</reference>
<dbReference type="EMBL" id="JABCQH010000017">
    <property type="protein sequence ID" value="MBF0889597.1"/>
    <property type="molecule type" value="Genomic_DNA"/>
</dbReference>
<dbReference type="Pfam" id="PF04773">
    <property type="entry name" value="FecR"/>
    <property type="match status" value="1"/>
</dbReference>
<dbReference type="InterPro" id="IPR032623">
    <property type="entry name" value="FecR_N"/>
</dbReference>
<evidence type="ECO:0000259" key="1">
    <source>
        <dbReference type="Pfam" id="PF04773"/>
    </source>
</evidence>
<proteinExistence type="predicted"/>
<gene>
    <name evidence="3" type="ORF">HKD19_13725</name>
</gene>
<sequence length="337" mass="36948">MKQIPDIPLSEQIRSEANLWAIVLTDDPDNDILKQDFAAWHAASPLHAQAWRETLHTWSLTGQTTPAFAHVSLPAESRKPLKKIHRSRMLPKSLPIALAAAACAGLWLGFPAIQTAAMADHRTAVGQNSRIVLSDGSVVTLGGHTAIAVHYSAERRNVTLLAGEALFDVRHDPHRPFQVKAGILQARDIGTRFDIRMDSTQIRVDVQDGRVGVSRQMEPSLPETRLGPGDELALDLQSGRISRTTVDPDCIGAWRDGTLVVENDTSDHVIATLRRYYPGFILTPFPERKLHRIGGLYNLHDIPAALRAVLIPAGGTVHRLGTHFMVVVPASAHDLLN</sequence>
<protein>
    <submittedName>
        <fullName evidence="3">DUF4880 domain-containing protein</fullName>
    </submittedName>
</protein>
<evidence type="ECO:0000313" key="4">
    <source>
        <dbReference type="Proteomes" id="UP000662701"/>
    </source>
</evidence>
<dbReference type="RefSeq" id="WP_194263340.1">
    <property type="nucleotide sequence ID" value="NZ_JABCQH010000017.1"/>
</dbReference>
<organism evidence="3 4">
    <name type="scientific">Gluconobacter cadivus</name>
    <dbReference type="NCBI Taxonomy" id="2728101"/>
    <lineage>
        <taxon>Bacteria</taxon>
        <taxon>Pseudomonadati</taxon>
        <taxon>Pseudomonadota</taxon>
        <taxon>Alphaproteobacteria</taxon>
        <taxon>Acetobacterales</taxon>
        <taxon>Acetobacteraceae</taxon>
        <taxon>Gluconobacter</taxon>
    </lineage>
</organism>
<dbReference type="PANTHER" id="PTHR30273:SF2">
    <property type="entry name" value="PROTEIN FECR"/>
    <property type="match status" value="1"/>
</dbReference>
<name>A0ABR9Z0F7_9PROT</name>
<dbReference type="Gene3D" id="2.60.120.1440">
    <property type="match status" value="1"/>
</dbReference>
<evidence type="ECO:0000313" key="3">
    <source>
        <dbReference type="EMBL" id="MBF0889597.1"/>
    </source>
</evidence>
<evidence type="ECO:0000259" key="2">
    <source>
        <dbReference type="Pfam" id="PF16220"/>
    </source>
</evidence>
<feature type="domain" description="FecR protein" evidence="1">
    <location>
        <begin position="120"/>
        <end position="211"/>
    </location>
</feature>
<dbReference type="PANTHER" id="PTHR30273">
    <property type="entry name" value="PERIPLASMIC SIGNAL SENSOR AND SIGMA FACTOR ACTIVATOR FECR-RELATED"/>
    <property type="match status" value="1"/>
</dbReference>
<dbReference type="InterPro" id="IPR012373">
    <property type="entry name" value="Ferrdict_sens_TM"/>
</dbReference>
<accession>A0ABR9Z0F7</accession>
<dbReference type="Pfam" id="PF16220">
    <property type="entry name" value="DUF4880"/>
    <property type="match status" value="1"/>
</dbReference>